<dbReference type="PANTHER" id="PTHR24148">
    <property type="entry name" value="ANKYRIN REPEAT DOMAIN-CONTAINING PROTEIN 39 HOMOLOG-RELATED"/>
    <property type="match status" value="1"/>
</dbReference>
<protein>
    <submittedName>
        <fullName evidence="3">Heterokaryon incompatibility protein</fullName>
    </submittedName>
</protein>
<dbReference type="AlphaFoldDB" id="A0A179F663"/>
<dbReference type="Proteomes" id="UP000078397">
    <property type="component" value="Unassembled WGS sequence"/>
</dbReference>
<organism evidence="3 4">
    <name type="scientific">Pochonia chlamydosporia 170</name>
    <dbReference type="NCBI Taxonomy" id="1380566"/>
    <lineage>
        <taxon>Eukaryota</taxon>
        <taxon>Fungi</taxon>
        <taxon>Dikarya</taxon>
        <taxon>Ascomycota</taxon>
        <taxon>Pezizomycotina</taxon>
        <taxon>Sordariomycetes</taxon>
        <taxon>Hypocreomycetidae</taxon>
        <taxon>Hypocreales</taxon>
        <taxon>Clavicipitaceae</taxon>
        <taxon>Pochonia</taxon>
    </lineage>
</organism>
<evidence type="ECO:0000313" key="4">
    <source>
        <dbReference type="Proteomes" id="UP000078397"/>
    </source>
</evidence>
<dbReference type="STRING" id="1380566.A0A179F663"/>
<feature type="region of interest" description="Disordered" evidence="1">
    <location>
        <begin position="35"/>
        <end position="54"/>
    </location>
</feature>
<gene>
    <name evidence="3" type="ORF">VFPPC_06765</name>
</gene>
<evidence type="ECO:0000256" key="1">
    <source>
        <dbReference type="SAM" id="MobiDB-lite"/>
    </source>
</evidence>
<dbReference type="EMBL" id="LSBJ02000008">
    <property type="protein sequence ID" value="OAQ60653.1"/>
    <property type="molecule type" value="Genomic_DNA"/>
</dbReference>
<evidence type="ECO:0000259" key="2">
    <source>
        <dbReference type="Pfam" id="PF06985"/>
    </source>
</evidence>
<dbReference type="GeneID" id="28849740"/>
<dbReference type="Pfam" id="PF26639">
    <property type="entry name" value="Het-6_barrel"/>
    <property type="match status" value="1"/>
</dbReference>
<sequence length="636" mass="72076">MLEPFSYNPLADPTVEIRLLRVHHGSMVPHAAEEVQGFLPTQRSTETSTNSSSKGSISWTLTHVSIDDCPPYTALSYAWGDPTPLYPIVVNGRVLYLAKNIYEALQAISNHPGSPYLWVDAACIDQSDDAERSSQVLLMHRIYREAEHGLIWLGPPTDGLLNALRVLSQLGWDFWSLRKDDHNSICFEPTTPYFTLAQRFVQSVTDKTWLDIRELLSRPWWRRVWVIQEAILPEEASMMCGTLVVSWRNILEAIQFFSLLLLDTHLDLAAQAQEIAFAVGHFNLVNRYYLEASEESSPGLTLESLLDSIRYIKSGVIKATDNRDHMYGLMGLLKDKDRDAINVDYSKRTTLANINYDMSCILLGRNGPQVMSLCERSPMHQDGLPSWGFDCLDIGGTKGPALLGQIQFRKETNSPYNASSGTSWTPRKLSIPFKQPRLTLRALRQGRVQGLVQTVLPPQFTVDEFRDWLSELETKTRDIASGKVPEVETEYLLSLIWRLPIAGIALRNWKPPTHEEDVQLLRGFKILLGLVPKPENIGNDIERFREWFQEGVDLYMRSIKLLWHKAFVTSCGLPGLGPKDVLEDDVVAIFEGANNPFIIRERPGETFRIVGCCYILGLMRGEAMRPDVTFEDIVLI</sequence>
<accession>A0A179F663</accession>
<dbReference type="Pfam" id="PF06985">
    <property type="entry name" value="HET"/>
    <property type="match status" value="1"/>
</dbReference>
<evidence type="ECO:0000313" key="3">
    <source>
        <dbReference type="EMBL" id="OAQ60653.1"/>
    </source>
</evidence>
<name>A0A179F663_METCM</name>
<feature type="domain" description="Heterokaryon incompatibility" evidence="2">
    <location>
        <begin position="72"/>
        <end position="229"/>
    </location>
</feature>
<dbReference type="PANTHER" id="PTHR24148:SF73">
    <property type="entry name" value="HET DOMAIN PROTEIN (AFU_ORTHOLOGUE AFUA_8G01020)"/>
    <property type="match status" value="1"/>
</dbReference>
<feature type="compositionally biased region" description="Low complexity" evidence="1">
    <location>
        <begin position="41"/>
        <end position="54"/>
    </location>
</feature>
<dbReference type="KEGG" id="pchm:VFPPC_06765"/>
<comment type="caution">
    <text evidence="3">The sequence shown here is derived from an EMBL/GenBank/DDBJ whole genome shotgun (WGS) entry which is preliminary data.</text>
</comment>
<dbReference type="RefSeq" id="XP_018138531.1">
    <property type="nucleotide sequence ID" value="XM_018285746.1"/>
</dbReference>
<proteinExistence type="predicted"/>
<reference evidence="3 4" key="1">
    <citation type="journal article" date="2016" name="PLoS Pathog.">
        <title>Biosynthesis of antibiotic leucinostatins in bio-control fungus Purpureocillium lilacinum and their inhibition on phytophthora revealed by genome mining.</title>
        <authorList>
            <person name="Wang G."/>
            <person name="Liu Z."/>
            <person name="Lin R."/>
            <person name="Li E."/>
            <person name="Mao Z."/>
            <person name="Ling J."/>
            <person name="Yang Y."/>
            <person name="Yin W.B."/>
            <person name="Xie B."/>
        </authorList>
    </citation>
    <scope>NUCLEOTIDE SEQUENCE [LARGE SCALE GENOMIC DNA]</scope>
    <source>
        <strain evidence="3">170</strain>
    </source>
</reference>
<dbReference type="OrthoDB" id="3553147at2759"/>
<dbReference type="InterPro" id="IPR010730">
    <property type="entry name" value="HET"/>
</dbReference>
<keyword evidence="4" id="KW-1185">Reference proteome</keyword>
<dbReference type="InterPro" id="IPR052895">
    <property type="entry name" value="HetReg/Transcr_Mod"/>
</dbReference>